<dbReference type="KEGG" id="mis:MICPUN_101975"/>
<evidence type="ECO:0000256" key="2">
    <source>
        <dbReference type="ARBA" id="ARBA00022771"/>
    </source>
</evidence>
<dbReference type="GeneID" id="8245909"/>
<dbReference type="Proteomes" id="UP000002009">
    <property type="component" value="Chromosome 8"/>
</dbReference>
<name>C1FGE7_MICCC</name>
<evidence type="ECO:0000256" key="1">
    <source>
        <dbReference type="ARBA" id="ARBA00022723"/>
    </source>
</evidence>
<keyword evidence="3" id="KW-0862">Zinc</keyword>
<evidence type="ECO:0000259" key="5">
    <source>
        <dbReference type="PROSITE" id="PS50865"/>
    </source>
</evidence>
<dbReference type="EMBL" id="CP001575">
    <property type="protein sequence ID" value="ACO69243.1"/>
    <property type="molecule type" value="Genomic_DNA"/>
</dbReference>
<feature type="domain" description="MYND-type" evidence="5">
    <location>
        <begin position="2"/>
        <end position="43"/>
    </location>
</feature>
<dbReference type="AlphaFoldDB" id="C1FGE7"/>
<evidence type="ECO:0000256" key="4">
    <source>
        <dbReference type="PROSITE-ProRule" id="PRU00134"/>
    </source>
</evidence>
<dbReference type="RefSeq" id="XP_002507985.1">
    <property type="nucleotide sequence ID" value="XM_002507939.1"/>
</dbReference>
<dbReference type="OrthoDB" id="549788at2759"/>
<dbReference type="PROSITE" id="PS50865">
    <property type="entry name" value="ZF_MYND_2"/>
    <property type="match status" value="1"/>
</dbReference>
<keyword evidence="1" id="KW-0479">Metal-binding</keyword>
<evidence type="ECO:0000313" key="7">
    <source>
        <dbReference type="Proteomes" id="UP000002009"/>
    </source>
</evidence>
<organism evidence="6 7">
    <name type="scientific">Micromonas commoda (strain RCC299 / NOUM17 / CCMP2709)</name>
    <name type="common">Picoplanktonic green alga</name>
    <dbReference type="NCBI Taxonomy" id="296587"/>
    <lineage>
        <taxon>Eukaryota</taxon>
        <taxon>Viridiplantae</taxon>
        <taxon>Chlorophyta</taxon>
        <taxon>Mamiellophyceae</taxon>
        <taxon>Mamiellales</taxon>
        <taxon>Mamiellaceae</taxon>
        <taxon>Micromonas</taxon>
    </lineage>
</organism>
<gene>
    <name evidence="6" type="ORF">MICPUN_101975</name>
</gene>
<sequence>MSYPCAASECTNVGTKKCATCRVVSYCCKECQKKDWKTHKKQCAALAMSPGGATYREVYKDKEGVHVFEDMESGRSFTLGGAGDDSVPAVQCAMQMIRDMHGFTGPYTLQRIVNGKPVTPPPPHRMAVGDEVLVATGQESINPPYTDGWKRGVVRSLGDQDKGDAFAYKVTLTDGSVVPAHRDDPDFVRRVDDNEEGKAIRFDVGTEVECRIGPSMWTRGVVRQRNAELPGWGRGWTDDGEEHPGWQGPKDTMAYIVTPEGKSFDENDPYSTLSVPADKDDYIRAWEPRSRG</sequence>
<dbReference type="SUPFAM" id="SSF144232">
    <property type="entry name" value="HIT/MYND zinc finger-like"/>
    <property type="match status" value="1"/>
</dbReference>
<proteinExistence type="predicted"/>
<dbReference type="InParanoid" id="C1FGE7"/>
<keyword evidence="2 4" id="KW-0863">Zinc-finger</keyword>
<dbReference type="Pfam" id="PF01753">
    <property type="entry name" value="zf-MYND"/>
    <property type="match status" value="1"/>
</dbReference>
<dbReference type="PROSITE" id="PS01360">
    <property type="entry name" value="ZF_MYND_1"/>
    <property type="match status" value="1"/>
</dbReference>
<dbReference type="GO" id="GO:0008270">
    <property type="term" value="F:zinc ion binding"/>
    <property type="evidence" value="ECO:0007669"/>
    <property type="project" value="UniProtKB-KW"/>
</dbReference>
<accession>C1FGE7</accession>
<dbReference type="Gene3D" id="6.10.140.2220">
    <property type="match status" value="1"/>
</dbReference>
<reference evidence="6 7" key="1">
    <citation type="journal article" date="2009" name="Science">
        <title>Green evolution and dynamic adaptations revealed by genomes of the marine picoeukaryotes Micromonas.</title>
        <authorList>
            <person name="Worden A.Z."/>
            <person name="Lee J.H."/>
            <person name="Mock T."/>
            <person name="Rouze P."/>
            <person name="Simmons M.P."/>
            <person name="Aerts A.L."/>
            <person name="Allen A.E."/>
            <person name="Cuvelier M.L."/>
            <person name="Derelle E."/>
            <person name="Everett M.V."/>
            <person name="Foulon E."/>
            <person name="Grimwood J."/>
            <person name="Gundlach H."/>
            <person name="Henrissat B."/>
            <person name="Napoli C."/>
            <person name="McDonald S.M."/>
            <person name="Parker M.S."/>
            <person name="Rombauts S."/>
            <person name="Salamov A."/>
            <person name="Von Dassow P."/>
            <person name="Badger J.H."/>
            <person name="Coutinho P.M."/>
            <person name="Demir E."/>
            <person name="Dubchak I."/>
            <person name="Gentemann C."/>
            <person name="Eikrem W."/>
            <person name="Gready J.E."/>
            <person name="John U."/>
            <person name="Lanier W."/>
            <person name="Lindquist E.A."/>
            <person name="Lucas S."/>
            <person name="Mayer K.F."/>
            <person name="Moreau H."/>
            <person name="Not F."/>
            <person name="Otillar R."/>
            <person name="Panaud O."/>
            <person name="Pangilinan J."/>
            <person name="Paulsen I."/>
            <person name="Piegu B."/>
            <person name="Poliakov A."/>
            <person name="Robbens S."/>
            <person name="Schmutz J."/>
            <person name="Toulza E."/>
            <person name="Wyss T."/>
            <person name="Zelensky A."/>
            <person name="Zhou K."/>
            <person name="Armbrust E.V."/>
            <person name="Bhattacharya D."/>
            <person name="Goodenough U.W."/>
            <person name="Van de Peer Y."/>
            <person name="Grigoriev I.V."/>
        </authorList>
    </citation>
    <scope>NUCLEOTIDE SEQUENCE [LARGE SCALE GENOMIC DNA]</scope>
    <source>
        <strain evidence="7">RCC299 / NOUM17</strain>
    </source>
</reference>
<dbReference type="InterPro" id="IPR002893">
    <property type="entry name" value="Znf_MYND"/>
</dbReference>
<keyword evidence="7" id="KW-1185">Reference proteome</keyword>
<evidence type="ECO:0000313" key="6">
    <source>
        <dbReference type="EMBL" id="ACO69243.1"/>
    </source>
</evidence>
<evidence type="ECO:0000256" key="3">
    <source>
        <dbReference type="ARBA" id="ARBA00022833"/>
    </source>
</evidence>
<protein>
    <recommendedName>
        <fullName evidence="5">MYND-type domain-containing protein</fullName>
    </recommendedName>
</protein>
<dbReference type="OMA" id="GAYEYED"/>